<accession>A0A8T0GJ64</accession>
<feature type="transmembrane region" description="Helical" evidence="5">
    <location>
        <begin position="152"/>
        <end position="173"/>
    </location>
</feature>
<feature type="transmembrane region" description="Helical" evidence="5">
    <location>
        <begin position="193"/>
        <end position="213"/>
    </location>
</feature>
<dbReference type="PANTHER" id="PTHR46347:SF2">
    <property type="entry name" value="OS02G0132300 PROTEIN"/>
    <property type="match status" value="1"/>
</dbReference>
<dbReference type="SUPFAM" id="SSF57850">
    <property type="entry name" value="RING/U-box"/>
    <property type="match status" value="1"/>
</dbReference>
<feature type="domain" description="RING-CH-type" evidence="6">
    <location>
        <begin position="66"/>
        <end position="129"/>
    </location>
</feature>
<keyword evidence="5" id="KW-1133">Transmembrane helix</keyword>
<keyword evidence="2" id="KW-0863">Zinc-finger</keyword>
<evidence type="ECO:0000256" key="2">
    <source>
        <dbReference type="ARBA" id="ARBA00022771"/>
    </source>
</evidence>
<organism evidence="7 8">
    <name type="scientific">Ceratodon purpureus</name>
    <name type="common">Fire moss</name>
    <name type="synonym">Dicranum purpureum</name>
    <dbReference type="NCBI Taxonomy" id="3225"/>
    <lineage>
        <taxon>Eukaryota</taxon>
        <taxon>Viridiplantae</taxon>
        <taxon>Streptophyta</taxon>
        <taxon>Embryophyta</taxon>
        <taxon>Bryophyta</taxon>
        <taxon>Bryophytina</taxon>
        <taxon>Bryopsida</taxon>
        <taxon>Dicranidae</taxon>
        <taxon>Pseudoditrichales</taxon>
        <taxon>Ditrichaceae</taxon>
        <taxon>Ceratodon</taxon>
    </lineage>
</organism>
<evidence type="ECO:0000256" key="5">
    <source>
        <dbReference type="SAM" id="Phobius"/>
    </source>
</evidence>
<dbReference type="PROSITE" id="PS51292">
    <property type="entry name" value="ZF_RING_CH"/>
    <property type="match status" value="1"/>
</dbReference>
<dbReference type="InterPro" id="IPR013083">
    <property type="entry name" value="Znf_RING/FYVE/PHD"/>
</dbReference>
<protein>
    <recommendedName>
        <fullName evidence="6">RING-CH-type domain-containing protein</fullName>
    </recommendedName>
</protein>
<dbReference type="InterPro" id="IPR011016">
    <property type="entry name" value="Znf_RING-CH"/>
</dbReference>
<keyword evidence="5" id="KW-0812">Transmembrane</keyword>
<dbReference type="Gene3D" id="3.30.40.10">
    <property type="entry name" value="Zinc/RING finger domain, C3HC4 (zinc finger)"/>
    <property type="match status" value="1"/>
</dbReference>
<dbReference type="EMBL" id="CM026431">
    <property type="protein sequence ID" value="KAG0559511.1"/>
    <property type="molecule type" value="Genomic_DNA"/>
</dbReference>
<feature type="compositionally biased region" description="Basic and acidic residues" evidence="4">
    <location>
        <begin position="15"/>
        <end position="34"/>
    </location>
</feature>
<dbReference type="Proteomes" id="UP000822688">
    <property type="component" value="Chromosome 10"/>
</dbReference>
<dbReference type="AlphaFoldDB" id="A0A8T0GJ64"/>
<keyword evidence="5" id="KW-0472">Membrane</keyword>
<sequence length="271" mass="30890">MSARGEGEDSSDIVESSRDTEPLLPVEHLKDKNHTSPNERSTMPLEDVLLVQIHRAGTSKDGEIDALMSDPPQCRICLDSEGDEELIAPCRCKGTQKYVHRSCLDHWRAVKEGFAFAHCTECRTMFHLRANMPAERWWLRLKFKLLVIRDHAALFIVVQLVVASMAMLVYSLYGEQLIEMFGYEQYPIGFYPLAISVSVLVGLLYGFFIAIICGQRINNRHYHVLAKQELTKEYVVENLNEGEEAPPLDRAHVSELQMLGLYHDKDDLPES</sequence>
<evidence type="ECO:0000313" key="7">
    <source>
        <dbReference type="EMBL" id="KAG0559511.1"/>
    </source>
</evidence>
<feature type="region of interest" description="Disordered" evidence="4">
    <location>
        <begin position="1"/>
        <end position="43"/>
    </location>
</feature>
<evidence type="ECO:0000256" key="1">
    <source>
        <dbReference type="ARBA" id="ARBA00022723"/>
    </source>
</evidence>
<evidence type="ECO:0000256" key="3">
    <source>
        <dbReference type="ARBA" id="ARBA00022833"/>
    </source>
</evidence>
<keyword evidence="3" id="KW-0862">Zinc</keyword>
<reference evidence="7" key="1">
    <citation type="submission" date="2020-06" db="EMBL/GenBank/DDBJ databases">
        <title>WGS assembly of Ceratodon purpureus strain R40.</title>
        <authorList>
            <person name="Carey S.B."/>
            <person name="Jenkins J."/>
            <person name="Shu S."/>
            <person name="Lovell J.T."/>
            <person name="Sreedasyam A."/>
            <person name="Maumus F."/>
            <person name="Tiley G.P."/>
            <person name="Fernandez-Pozo N."/>
            <person name="Barry K."/>
            <person name="Chen C."/>
            <person name="Wang M."/>
            <person name="Lipzen A."/>
            <person name="Daum C."/>
            <person name="Saski C.A."/>
            <person name="Payton A.C."/>
            <person name="Mcbreen J.C."/>
            <person name="Conrad R.E."/>
            <person name="Kollar L.M."/>
            <person name="Olsson S."/>
            <person name="Huttunen S."/>
            <person name="Landis J.B."/>
            <person name="Wickett N.J."/>
            <person name="Johnson M.G."/>
            <person name="Rensing S.A."/>
            <person name="Grimwood J."/>
            <person name="Schmutz J."/>
            <person name="Mcdaniel S.F."/>
        </authorList>
    </citation>
    <scope>NUCLEOTIDE SEQUENCE</scope>
    <source>
        <strain evidence="7">R40</strain>
    </source>
</reference>
<evidence type="ECO:0000313" key="8">
    <source>
        <dbReference type="Proteomes" id="UP000822688"/>
    </source>
</evidence>
<dbReference type="SMART" id="SM00744">
    <property type="entry name" value="RINGv"/>
    <property type="match status" value="1"/>
</dbReference>
<comment type="caution">
    <text evidence="7">The sequence shown here is derived from an EMBL/GenBank/DDBJ whole genome shotgun (WGS) entry which is preliminary data.</text>
</comment>
<keyword evidence="1" id="KW-0479">Metal-binding</keyword>
<dbReference type="OrthoDB" id="264354at2759"/>
<dbReference type="CDD" id="cd16495">
    <property type="entry name" value="RING_CH-C4HC3_MARCH"/>
    <property type="match status" value="1"/>
</dbReference>
<dbReference type="PANTHER" id="PTHR46347">
    <property type="entry name" value="RING/FYVE/PHD ZINC FINGER SUPERFAMILY PROTEIN"/>
    <property type="match status" value="1"/>
</dbReference>
<evidence type="ECO:0000256" key="4">
    <source>
        <dbReference type="SAM" id="MobiDB-lite"/>
    </source>
</evidence>
<name>A0A8T0GJ64_CERPU</name>
<gene>
    <name evidence="7" type="ORF">KC19_10G110800</name>
</gene>
<proteinExistence type="predicted"/>
<keyword evidence="8" id="KW-1185">Reference proteome</keyword>
<dbReference type="Pfam" id="PF12906">
    <property type="entry name" value="RINGv"/>
    <property type="match status" value="1"/>
</dbReference>
<evidence type="ECO:0000259" key="6">
    <source>
        <dbReference type="PROSITE" id="PS51292"/>
    </source>
</evidence>
<dbReference type="GO" id="GO:0008270">
    <property type="term" value="F:zinc ion binding"/>
    <property type="evidence" value="ECO:0007669"/>
    <property type="project" value="UniProtKB-KW"/>
</dbReference>